<evidence type="ECO:0000256" key="1">
    <source>
        <dbReference type="ARBA" id="ARBA00004123"/>
    </source>
</evidence>
<dbReference type="RefSeq" id="XP_018247631.1">
    <property type="nucleotide sequence ID" value="XM_018389373.1"/>
</dbReference>
<dbReference type="Pfam" id="PF00172">
    <property type="entry name" value="Zn_clus"/>
    <property type="match status" value="1"/>
</dbReference>
<dbReference type="PROSITE" id="PS00463">
    <property type="entry name" value="ZN2_CY6_FUNGAL_1"/>
    <property type="match status" value="1"/>
</dbReference>
<dbReference type="InterPro" id="IPR001138">
    <property type="entry name" value="Zn2Cys6_DnaBD"/>
</dbReference>
<dbReference type="PROSITE" id="PS50048">
    <property type="entry name" value="ZN2_CY6_FUNGAL_2"/>
    <property type="match status" value="1"/>
</dbReference>
<dbReference type="InterPro" id="IPR021858">
    <property type="entry name" value="Fun_TF"/>
</dbReference>
<evidence type="ECO:0000256" key="2">
    <source>
        <dbReference type="ARBA" id="ARBA00023242"/>
    </source>
</evidence>
<proteinExistence type="predicted"/>
<dbReference type="GO" id="GO:0045944">
    <property type="term" value="P:positive regulation of transcription by RNA polymerase II"/>
    <property type="evidence" value="ECO:0007669"/>
    <property type="project" value="TreeGrafter"/>
</dbReference>
<dbReference type="Pfam" id="PF11951">
    <property type="entry name" value="Fungal_trans_2"/>
    <property type="match status" value="1"/>
</dbReference>
<reference evidence="4" key="1">
    <citation type="submission" date="2007-04" db="EMBL/GenBank/DDBJ databases">
        <authorList>
            <consortium name="The Broad Institute Genome Sequencing Platform"/>
            <person name="Birren B."/>
            <person name="Lander E."/>
            <person name="Galagan J."/>
            <person name="Nusbaum C."/>
            <person name="Devon K."/>
            <person name="Ma L.-J."/>
            <person name="Jaffe D."/>
            <person name="Butler J."/>
            <person name="Alvarez P."/>
            <person name="Gnerre S."/>
            <person name="Grabherr M."/>
            <person name="Kleber M."/>
            <person name="Mauceli E."/>
            <person name="Brockman W."/>
            <person name="MacCallum I.A."/>
            <person name="Young S."/>
            <person name="LaButti K."/>
            <person name="DeCaprio D."/>
            <person name="Crawford M."/>
            <person name="Koehrsen M."/>
            <person name="Engels R."/>
            <person name="Montgomery P."/>
            <person name="Pearson M."/>
            <person name="Howarth C."/>
            <person name="Larson L."/>
            <person name="White J."/>
            <person name="O'Leary S."/>
            <person name="Kodira C."/>
            <person name="Zeng Q."/>
            <person name="Yandava C."/>
            <person name="Alvarado L."/>
            <person name="Kistler C."/>
            <person name="Shim W.-B."/>
            <person name="Kang S."/>
            <person name="Woloshuk C."/>
        </authorList>
    </citation>
    <scope>NUCLEOTIDE SEQUENCE</scope>
    <source>
        <strain evidence="4">4287</strain>
    </source>
</reference>
<dbReference type="VEuPathDB" id="FungiDB:FOXG_10131"/>
<evidence type="ECO:0000313" key="5">
    <source>
        <dbReference type="Proteomes" id="UP000009097"/>
    </source>
</evidence>
<dbReference type="EMBL" id="DS231707">
    <property type="protein sequence ID" value="KNB09586.1"/>
    <property type="molecule type" value="Genomic_DNA"/>
</dbReference>
<keyword evidence="2" id="KW-0539">Nucleus</keyword>
<dbReference type="GO" id="GO:0000976">
    <property type="term" value="F:transcription cis-regulatory region binding"/>
    <property type="evidence" value="ECO:0007669"/>
    <property type="project" value="TreeGrafter"/>
</dbReference>
<dbReference type="GeneID" id="28951629"/>
<dbReference type="SMART" id="SM00066">
    <property type="entry name" value="GAL4"/>
    <property type="match status" value="1"/>
</dbReference>
<dbReference type="OrthoDB" id="6730379at2759"/>
<gene>
    <name evidence="4" type="ORF">FOXG_10131</name>
</gene>
<reference evidence="4" key="2">
    <citation type="journal article" date="2010" name="Nature">
        <title>Comparative genomics reveals mobile pathogenicity chromosomes in Fusarium.</title>
        <authorList>
            <person name="Ma L.J."/>
            <person name="van der Does H.C."/>
            <person name="Borkovich K.A."/>
            <person name="Coleman J.J."/>
            <person name="Daboussi M.J."/>
            <person name="Di Pietro A."/>
            <person name="Dufresne M."/>
            <person name="Freitag M."/>
            <person name="Grabherr M."/>
            <person name="Henrissat B."/>
            <person name="Houterman P.M."/>
            <person name="Kang S."/>
            <person name="Shim W.B."/>
            <person name="Woloshuk C."/>
            <person name="Xie X."/>
            <person name="Xu J.R."/>
            <person name="Antoniw J."/>
            <person name="Baker S.E."/>
            <person name="Bluhm B.H."/>
            <person name="Breakspear A."/>
            <person name="Brown D.W."/>
            <person name="Butchko R.A."/>
            <person name="Chapman S."/>
            <person name="Coulson R."/>
            <person name="Coutinho P.M."/>
            <person name="Danchin E.G."/>
            <person name="Diener A."/>
            <person name="Gale L.R."/>
            <person name="Gardiner D.M."/>
            <person name="Goff S."/>
            <person name="Hammond-Kosack K.E."/>
            <person name="Hilburn K."/>
            <person name="Hua-Van A."/>
            <person name="Jonkers W."/>
            <person name="Kazan K."/>
            <person name="Kodira C.D."/>
            <person name="Koehrsen M."/>
            <person name="Kumar L."/>
            <person name="Lee Y.H."/>
            <person name="Li L."/>
            <person name="Manners J.M."/>
            <person name="Miranda-Saavedra D."/>
            <person name="Mukherjee M."/>
            <person name="Park G."/>
            <person name="Park J."/>
            <person name="Park S.Y."/>
            <person name="Proctor R.H."/>
            <person name="Regev A."/>
            <person name="Ruiz-Roldan M.C."/>
            <person name="Sain D."/>
            <person name="Sakthikumar S."/>
            <person name="Sykes S."/>
            <person name="Schwartz D.C."/>
            <person name="Turgeon B.G."/>
            <person name="Wapinski I."/>
            <person name="Yoder O."/>
            <person name="Young S."/>
            <person name="Zeng Q."/>
            <person name="Zhou S."/>
            <person name="Galagan J."/>
            <person name="Cuomo C.A."/>
            <person name="Kistler H.C."/>
            <person name="Rep M."/>
        </authorList>
    </citation>
    <scope>NUCLEOTIDE SEQUENCE [LARGE SCALE GENOMIC DNA]</scope>
    <source>
        <strain evidence="4">4287</strain>
    </source>
</reference>
<organism evidence="4 5">
    <name type="scientific">Fusarium oxysporum f. sp. lycopersici (strain 4287 / CBS 123668 / FGSC 9935 / NRRL 34936)</name>
    <name type="common">Fusarium vascular wilt of tomato</name>
    <dbReference type="NCBI Taxonomy" id="426428"/>
    <lineage>
        <taxon>Eukaryota</taxon>
        <taxon>Fungi</taxon>
        <taxon>Dikarya</taxon>
        <taxon>Ascomycota</taxon>
        <taxon>Pezizomycotina</taxon>
        <taxon>Sordariomycetes</taxon>
        <taxon>Hypocreomycetidae</taxon>
        <taxon>Hypocreales</taxon>
        <taxon>Nectriaceae</taxon>
        <taxon>Fusarium</taxon>
        <taxon>Fusarium oxysporum species complex</taxon>
    </lineage>
</organism>
<dbReference type="SUPFAM" id="SSF57701">
    <property type="entry name" value="Zn2/Cys6 DNA-binding domain"/>
    <property type="match status" value="1"/>
</dbReference>
<sequence length="496" mass="55862">MRIQSSQPKAQRGCWTCKSRKIGCDRSLPCCENCLRTSRACQGYGPRLVWRPESTIEPRHIRSQLPPFSASSTQVPQGHETRFLIYDSKDMDLAAGRLNWHKALAGALAGPRCTPMLHRPSTDQESAIFSYYIHVIAPMCSTTQSDNGLWQELPSVALSMYDASTEALFYSMLAISGHHRWGPNAANTFKAKAVQALTRSLIHTNSHAQKSTPSQLAAVMMLCMHSVFDADEGHFYIHLGGARRVLQNLNLDYRQNKITEFLTVWLMYYHVLSGFVHPLRQAQDVYDDISLDRIISQDDSTIILGLLGCSPGVFIAIRRINILRASILFKQADVPVPTDTTEQRSALEAMLLSAEQHLSRDETTCLVHLNRAEAVAKAELYRLAALLYLQRVVPVDGDENRRAAYVQQALSIMSGLTVATSPWPCFIVACEVTLEEQRLQILEVLYKMDTVRKIGNMHVTRTIVETIWKQQDLRAGIEQVGWWSYPSLDLSVPWFA</sequence>
<dbReference type="Proteomes" id="UP000009097">
    <property type="component" value="Unassembled WGS sequence"/>
</dbReference>
<evidence type="ECO:0000313" key="4">
    <source>
        <dbReference type="EMBL" id="KNB09586.1"/>
    </source>
</evidence>
<dbReference type="CDD" id="cd00067">
    <property type="entry name" value="GAL4"/>
    <property type="match status" value="1"/>
</dbReference>
<dbReference type="KEGG" id="fox:FOXG_10131"/>
<dbReference type="PANTHER" id="PTHR37534">
    <property type="entry name" value="TRANSCRIPTIONAL ACTIVATOR PROTEIN UGA3"/>
    <property type="match status" value="1"/>
</dbReference>
<dbReference type="GO" id="GO:0000981">
    <property type="term" value="F:DNA-binding transcription factor activity, RNA polymerase II-specific"/>
    <property type="evidence" value="ECO:0007669"/>
    <property type="project" value="InterPro"/>
</dbReference>
<dbReference type="AlphaFoldDB" id="A0A0J9VFB4"/>
<accession>A0A0J9VFB4</accession>
<protein>
    <recommendedName>
        <fullName evidence="3">Zn(2)-C6 fungal-type domain-containing protein</fullName>
    </recommendedName>
</protein>
<feature type="domain" description="Zn(2)-C6 fungal-type" evidence="3">
    <location>
        <begin position="13"/>
        <end position="41"/>
    </location>
</feature>
<dbReference type="Gene3D" id="4.10.240.10">
    <property type="entry name" value="Zn(2)-C6 fungal-type DNA-binding domain"/>
    <property type="match status" value="1"/>
</dbReference>
<comment type="subcellular location">
    <subcellularLocation>
        <location evidence="1">Nucleus</location>
    </subcellularLocation>
</comment>
<evidence type="ECO:0000259" key="3">
    <source>
        <dbReference type="PROSITE" id="PS50048"/>
    </source>
</evidence>
<dbReference type="GO" id="GO:0005634">
    <property type="term" value="C:nucleus"/>
    <property type="evidence" value="ECO:0007669"/>
    <property type="project" value="UniProtKB-SubCell"/>
</dbReference>
<dbReference type="GO" id="GO:0008270">
    <property type="term" value="F:zinc ion binding"/>
    <property type="evidence" value="ECO:0007669"/>
    <property type="project" value="InterPro"/>
</dbReference>
<dbReference type="InterPro" id="IPR036864">
    <property type="entry name" value="Zn2-C6_fun-type_DNA-bd_sf"/>
</dbReference>
<dbReference type="PANTHER" id="PTHR37534:SF49">
    <property type="entry name" value="LYSINE BIOSYNTHESIS REGULATORY PROTEIN LYS14"/>
    <property type="match status" value="1"/>
</dbReference>
<name>A0A0J9VFB4_FUSO4</name>